<sequence>MRKSNQHFLAGTIAFIAGFVTSPIPKKLGFYRWLTTKDSSLIGLTPAHFYGLPWTYTFEDFEQDCKSLKGQNALVTGANSGIGFSIAKQLSKCGVNIVMVCRNEKRCSEAAQAIEQIKSSETTVEIGIMDTSSLSSVRDFSLSFLATYGNRPIDMLFLNAGRGVTYGEQTTNTKLILSEDGIEIFFATNYLGHHLLWHYLKDLVMKAETGRVVLTSSAASFRTFPFKVPTTLFELNEQDVPQTDMHYYGSSKLAQIMFAKKVTRDLGEDANIFINSAHPGAVQTEIWKKLNLPNILDYLIEKWIGNILWTSDEGALTLLYLAANVEELRKKISVGNISIRSRLKS</sequence>
<keyword evidence="2" id="KW-0560">Oxidoreductase</keyword>
<dbReference type="PRINTS" id="PR00081">
    <property type="entry name" value="GDHRDH"/>
</dbReference>
<evidence type="ECO:0000256" key="1">
    <source>
        <dbReference type="ARBA" id="ARBA00006484"/>
    </source>
</evidence>
<accession>A0AAD3CV42</accession>
<reference evidence="3 4" key="1">
    <citation type="journal article" date="2021" name="Sci. Rep.">
        <title>The genome of the diatom Chaetoceros tenuissimus carries an ancient integrated fragment of an extant virus.</title>
        <authorList>
            <person name="Hongo Y."/>
            <person name="Kimura K."/>
            <person name="Takaki Y."/>
            <person name="Yoshida Y."/>
            <person name="Baba S."/>
            <person name="Kobayashi G."/>
            <person name="Nagasaki K."/>
            <person name="Hano T."/>
            <person name="Tomaru Y."/>
        </authorList>
    </citation>
    <scope>NUCLEOTIDE SEQUENCE [LARGE SCALE GENOMIC DNA]</scope>
    <source>
        <strain evidence="3 4">NIES-3715</strain>
    </source>
</reference>
<dbReference type="InterPro" id="IPR036291">
    <property type="entry name" value="NAD(P)-bd_dom_sf"/>
</dbReference>
<proteinExistence type="inferred from homology"/>
<evidence type="ECO:0000313" key="3">
    <source>
        <dbReference type="EMBL" id="GFH51134.1"/>
    </source>
</evidence>
<name>A0AAD3CV42_9STRA</name>
<dbReference type="Proteomes" id="UP001054902">
    <property type="component" value="Unassembled WGS sequence"/>
</dbReference>
<dbReference type="InterPro" id="IPR002347">
    <property type="entry name" value="SDR_fam"/>
</dbReference>
<organism evidence="3 4">
    <name type="scientific">Chaetoceros tenuissimus</name>
    <dbReference type="NCBI Taxonomy" id="426638"/>
    <lineage>
        <taxon>Eukaryota</taxon>
        <taxon>Sar</taxon>
        <taxon>Stramenopiles</taxon>
        <taxon>Ochrophyta</taxon>
        <taxon>Bacillariophyta</taxon>
        <taxon>Coscinodiscophyceae</taxon>
        <taxon>Chaetocerotophycidae</taxon>
        <taxon>Chaetocerotales</taxon>
        <taxon>Chaetocerotaceae</taxon>
        <taxon>Chaetoceros</taxon>
    </lineage>
</organism>
<comment type="similarity">
    <text evidence="1">Belongs to the short-chain dehydrogenases/reductases (SDR) family.</text>
</comment>
<gene>
    <name evidence="3" type="ORF">CTEN210_07610</name>
</gene>
<dbReference type="PANTHER" id="PTHR24320">
    <property type="entry name" value="RETINOL DEHYDROGENASE"/>
    <property type="match status" value="1"/>
</dbReference>
<dbReference type="SUPFAM" id="SSF51735">
    <property type="entry name" value="NAD(P)-binding Rossmann-fold domains"/>
    <property type="match status" value="1"/>
</dbReference>
<comment type="caution">
    <text evidence="3">The sequence shown here is derived from an EMBL/GenBank/DDBJ whole genome shotgun (WGS) entry which is preliminary data.</text>
</comment>
<evidence type="ECO:0000256" key="2">
    <source>
        <dbReference type="ARBA" id="ARBA00023002"/>
    </source>
</evidence>
<dbReference type="Pfam" id="PF00106">
    <property type="entry name" value="adh_short"/>
    <property type="match status" value="1"/>
</dbReference>
<dbReference type="EMBL" id="BLLK01000045">
    <property type="protein sequence ID" value="GFH51134.1"/>
    <property type="molecule type" value="Genomic_DNA"/>
</dbReference>
<dbReference type="Gene3D" id="3.40.50.720">
    <property type="entry name" value="NAD(P)-binding Rossmann-like Domain"/>
    <property type="match status" value="1"/>
</dbReference>
<evidence type="ECO:0000313" key="4">
    <source>
        <dbReference type="Proteomes" id="UP001054902"/>
    </source>
</evidence>
<keyword evidence="4" id="KW-1185">Reference proteome</keyword>
<dbReference type="GO" id="GO:0016491">
    <property type="term" value="F:oxidoreductase activity"/>
    <property type="evidence" value="ECO:0007669"/>
    <property type="project" value="UniProtKB-KW"/>
</dbReference>
<protein>
    <submittedName>
        <fullName evidence="3">Uncharacterized protein</fullName>
    </submittedName>
</protein>
<dbReference type="AlphaFoldDB" id="A0AAD3CV42"/>
<dbReference type="PANTHER" id="PTHR24320:SF148">
    <property type="entry name" value="NAD(P)-BINDING ROSSMANN-FOLD SUPERFAMILY PROTEIN"/>
    <property type="match status" value="1"/>
</dbReference>